<keyword evidence="1" id="KW-0472">Membrane</keyword>
<evidence type="ECO:0000256" key="1">
    <source>
        <dbReference type="SAM" id="Phobius"/>
    </source>
</evidence>
<protein>
    <submittedName>
        <fullName evidence="2">Uncharacterized protein</fullName>
    </submittedName>
</protein>
<feature type="transmembrane region" description="Helical" evidence="1">
    <location>
        <begin position="534"/>
        <end position="552"/>
    </location>
</feature>
<name>A0AAD9J9I7_9ANNE</name>
<comment type="caution">
    <text evidence="2">The sequence shown here is derived from an EMBL/GenBank/DDBJ whole genome shotgun (WGS) entry which is preliminary data.</text>
</comment>
<proteinExistence type="predicted"/>
<reference evidence="2" key="1">
    <citation type="journal article" date="2023" name="Mol. Biol. Evol.">
        <title>Third-Generation Sequencing Reveals the Adaptive Role of the Epigenome in Three Deep-Sea Polychaetes.</title>
        <authorList>
            <person name="Perez M."/>
            <person name="Aroh O."/>
            <person name="Sun Y."/>
            <person name="Lan Y."/>
            <person name="Juniper S.K."/>
            <person name="Young C.R."/>
            <person name="Angers B."/>
            <person name="Qian P.Y."/>
        </authorList>
    </citation>
    <scope>NUCLEOTIDE SEQUENCE</scope>
    <source>
        <strain evidence="2">P08H-3</strain>
    </source>
</reference>
<dbReference type="Proteomes" id="UP001208570">
    <property type="component" value="Unassembled WGS sequence"/>
</dbReference>
<sequence length="561" mass="64573">MTETIIFKIGITITEIEATITKIMAIITKIETTITKTDAIITEIETAITKIEVIITKIMEIITKIEITITKHETIITEIETTITKIEKWDKTAVGGFLQAPSFPVVVVVIVVIVVVVVVDISIAVIVFFENGILWAGIYFQKKLIGFFDLVKKVNYWLCQNPQIEAKTCEMITWSTPHVSRVGDSESMIQEQHNQFMIINDTYYVMGLRVWIVPQTGTGATQIINYRDFKPEDNESLSELLEKTNSSLDDDTLQGHVLCFETVMLPNFRSSDTNSLFWRENENVSRGFTAFLRLFYVEGPKTCYRLGIRNIVPDVIQGNYEPFSCLMRRASQWVSSEPSVKVTNLRSTYVTRDNDSPSQAADRCDQYFRDFAKEQYFQIIRIYHVSSPSFSTTKHVINCMTFTPVQSSIGPSTEATFETMKSTMLRIDAWIRLSGAKIFSLESLITPMIPTQPNHTLPEMTHWLPKRAATTDNGRKKFLLHIRIYIDGEFIDPDPRLLPPLPYSLTKQLESSLEEKELKRFYKKKKMRKTQNRIAIAMFMFILVTVALVIIIERMLKRYYR</sequence>
<keyword evidence="3" id="KW-1185">Reference proteome</keyword>
<dbReference type="EMBL" id="JAODUP010000473">
    <property type="protein sequence ID" value="KAK2148981.1"/>
    <property type="molecule type" value="Genomic_DNA"/>
</dbReference>
<gene>
    <name evidence="2" type="ORF">LSH36_473g03032</name>
</gene>
<evidence type="ECO:0000313" key="2">
    <source>
        <dbReference type="EMBL" id="KAK2148981.1"/>
    </source>
</evidence>
<evidence type="ECO:0000313" key="3">
    <source>
        <dbReference type="Proteomes" id="UP001208570"/>
    </source>
</evidence>
<feature type="transmembrane region" description="Helical" evidence="1">
    <location>
        <begin position="105"/>
        <end position="129"/>
    </location>
</feature>
<organism evidence="2 3">
    <name type="scientific">Paralvinella palmiformis</name>
    <dbReference type="NCBI Taxonomy" id="53620"/>
    <lineage>
        <taxon>Eukaryota</taxon>
        <taxon>Metazoa</taxon>
        <taxon>Spiralia</taxon>
        <taxon>Lophotrochozoa</taxon>
        <taxon>Annelida</taxon>
        <taxon>Polychaeta</taxon>
        <taxon>Sedentaria</taxon>
        <taxon>Canalipalpata</taxon>
        <taxon>Terebellida</taxon>
        <taxon>Terebelliformia</taxon>
        <taxon>Alvinellidae</taxon>
        <taxon>Paralvinella</taxon>
    </lineage>
</organism>
<keyword evidence="1" id="KW-0812">Transmembrane</keyword>
<accession>A0AAD9J9I7</accession>
<keyword evidence="1" id="KW-1133">Transmembrane helix</keyword>
<dbReference type="AlphaFoldDB" id="A0AAD9J9I7"/>